<dbReference type="GO" id="GO:0019877">
    <property type="term" value="P:diaminopimelate biosynthetic process"/>
    <property type="evidence" value="ECO:0007669"/>
    <property type="project" value="UniProtKB-KW"/>
</dbReference>
<comment type="pathway">
    <text evidence="2 15">Amino-acid biosynthesis; L-lysine biosynthesis via DAP pathway; (S)-tetrahydrodipicolinate from L-aspartate: step 1/4.</text>
</comment>
<comment type="catalytic activity">
    <reaction evidence="12 14">
        <text>L-aspartate + ATP = 4-phospho-L-aspartate + ADP</text>
        <dbReference type="Rhea" id="RHEA:23776"/>
        <dbReference type="ChEBI" id="CHEBI:29991"/>
        <dbReference type="ChEBI" id="CHEBI:30616"/>
        <dbReference type="ChEBI" id="CHEBI:57535"/>
        <dbReference type="ChEBI" id="CHEBI:456216"/>
        <dbReference type="EC" id="2.7.2.4"/>
    </reaction>
</comment>
<keyword evidence="9 13" id="KW-0067">ATP-binding</keyword>
<keyword evidence="7 13" id="KW-0547">Nucleotide-binding</keyword>
<dbReference type="NCBIfam" id="TIGR00657">
    <property type="entry name" value="asp_kinases"/>
    <property type="match status" value="1"/>
</dbReference>
<comment type="pathway">
    <text evidence="4 15">Amino-acid biosynthesis; L-threonine biosynthesis; L-threonine from L-aspartate: step 1/5.</text>
</comment>
<keyword evidence="10" id="KW-0220">Diaminopimelate biosynthesis</keyword>
<keyword evidence="6 14" id="KW-0808">Transferase</keyword>
<dbReference type="UniPathway" id="UPA00051">
    <property type="reaction ID" value="UER00462"/>
</dbReference>
<keyword evidence="11" id="KW-0457">Lysine biosynthesis</keyword>
<dbReference type="Gene3D" id="3.30.2130.10">
    <property type="entry name" value="VC0802-like"/>
    <property type="match status" value="1"/>
</dbReference>
<evidence type="ECO:0000256" key="8">
    <source>
        <dbReference type="ARBA" id="ARBA00022777"/>
    </source>
</evidence>
<evidence type="ECO:0000256" key="15">
    <source>
        <dbReference type="RuleBase" id="RU004249"/>
    </source>
</evidence>
<keyword evidence="15" id="KW-0028">Amino-acid biosynthesis</keyword>
<sequence length="441" mass="49169">MKVAKFGGSSLADAVQLKKVKEIIEENSARKYIVVSAPGKGVNNNHKVTDLLAMCHELSAHDLNFNEVYKIIENVFKNIVDDLLLDIDIDKILEDVKSEIESGASYDFVISRGEFISAQVLANYIGYDFVDARDLIVFNEGILDLSKSCENIKNILIKHDRAVVPGFYGLDEFGKVHTFSRGGSDVTGSVIASALDAEMYENFTDVSGFLVADPKIVKDSSPIGTITYKELRELSYMGAKVLHEEAIFPLRDKNIPINIKNTNAPHEEGTLIVSKCPFRNKNIVTGISGKKDFTVINLEKVNMNTEKDFFRKLTTVFESNDISIEHMPSSIDSVSVIVSDSQISPKLNKVLEELKIYLNVDNISWERDISLLAVVGRGMINEKGVSSRTFTALAKNGINIKMISQGSSEINIIIGVETKDFEKAIEAIYREFYKEEKDEEN</sequence>
<feature type="domain" description="ACT" evidence="16">
    <location>
        <begin position="374"/>
        <end position="441"/>
    </location>
</feature>
<evidence type="ECO:0000256" key="4">
    <source>
        <dbReference type="ARBA" id="ARBA00005139"/>
    </source>
</evidence>
<dbReference type="InterPro" id="IPR054352">
    <property type="entry name" value="ACT_Aspartokinase"/>
</dbReference>
<dbReference type="Gene3D" id="3.40.1160.10">
    <property type="entry name" value="Acetylglutamate kinase-like"/>
    <property type="match status" value="1"/>
</dbReference>
<accession>A0A6N2YT25</accession>
<dbReference type="GO" id="GO:0005829">
    <property type="term" value="C:cytosol"/>
    <property type="evidence" value="ECO:0007669"/>
    <property type="project" value="TreeGrafter"/>
</dbReference>
<dbReference type="UniPathway" id="UPA00050">
    <property type="reaction ID" value="UER00461"/>
</dbReference>
<evidence type="ECO:0000256" key="10">
    <source>
        <dbReference type="ARBA" id="ARBA00022915"/>
    </source>
</evidence>
<evidence type="ECO:0000256" key="11">
    <source>
        <dbReference type="ARBA" id="ARBA00023154"/>
    </source>
</evidence>
<dbReference type="InterPro" id="IPR005260">
    <property type="entry name" value="Asp_kin_monofn"/>
</dbReference>
<dbReference type="GO" id="GO:0005524">
    <property type="term" value="F:ATP binding"/>
    <property type="evidence" value="ECO:0007669"/>
    <property type="project" value="UniProtKB-KW"/>
</dbReference>
<dbReference type="RefSeq" id="WP_156700221.1">
    <property type="nucleotide sequence ID" value="NZ_CACRUP010000002.1"/>
</dbReference>
<dbReference type="GO" id="GO:0009089">
    <property type="term" value="P:lysine biosynthetic process via diaminopimelate"/>
    <property type="evidence" value="ECO:0007669"/>
    <property type="project" value="UniProtKB-UniPathway"/>
</dbReference>
<dbReference type="InterPro" id="IPR036393">
    <property type="entry name" value="AceGlu_kinase-like_sf"/>
</dbReference>
<comment type="function">
    <text evidence="1">Catalyzes the phosphorylation of the beta-carboxyl group of aspartic acid with ATP to yield 4-phospho-L-aspartate, which is involved in the branched biosynthetic pathway leading to the biosynthesis of amino acids threonine, isoleucine and methionine.</text>
</comment>
<dbReference type="AlphaFoldDB" id="A0A6N2YT25"/>
<evidence type="ECO:0000256" key="1">
    <source>
        <dbReference type="ARBA" id="ARBA00003121"/>
    </source>
</evidence>
<evidence type="ECO:0000256" key="9">
    <source>
        <dbReference type="ARBA" id="ARBA00022840"/>
    </source>
</evidence>
<evidence type="ECO:0000259" key="16">
    <source>
        <dbReference type="PROSITE" id="PS51671"/>
    </source>
</evidence>
<dbReference type="CDD" id="cd04916">
    <property type="entry name" value="ACT_AKiii-YclM-BS_2"/>
    <property type="match status" value="1"/>
</dbReference>
<dbReference type="PANTHER" id="PTHR21499:SF67">
    <property type="entry name" value="ASPARTOKINASE 3"/>
    <property type="match status" value="1"/>
</dbReference>
<protein>
    <recommendedName>
        <fullName evidence="14">Aspartokinase</fullName>
        <ecNumber evidence="14">2.7.2.4</ecNumber>
    </recommendedName>
</protein>
<dbReference type="PANTHER" id="PTHR21499">
    <property type="entry name" value="ASPARTATE KINASE"/>
    <property type="match status" value="1"/>
</dbReference>
<feature type="binding site" evidence="13">
    <location>
        <begin position="204"/>
        <end position="205"/>
    </location>
    <ligand>
        <name>ATP</name>
        <dbReference type="ChEBI" id="CHEBI:30616"/>
    </ligand>
</feature>
<evidence type="ECO:0000256" key="5">
    <source>
        <dbReference type="ARBA" id="ARBA00010122"/>
    </source>
</evidence>
<dbReference type="EC" id="2.7.2.4" evidence="14"/>
<dbReference type="EMBL" id="CACRUP010000002">
    <property type="protein sequence ID" value="VYT69177.1"/>
    <property type="molecule type" value="Genomic_DNA"/>
</dbReference>
<dbReference type="FunFam" id="3.30.2130.10:FF:000001">
    <property type="entry name" value="Bifunctional aspartokinase/homoserine dehydrogenase"/>
    <property type="match status" value="1"/>
</dbReference>
<dbReference type="GO" id="GO:0009090">
    <property type="term" value="P:homoserine biosynthetic process"/>
    <property type="evidence" value="ECO:0007669"/>
    <property type="project" value="TreeGrafter"/>
</dbReference>
<comment type="pathway">
    <text evidence="3 15">Amino-acid biosynthesis; L-methionine biosynthesis via de novo pathway; L-homoserine from L-aspartate: step 1/3.</text>
</comment>
<reference evidence="17" key="1">
    <citation type="submission" date="2019-11" db="EMBL/GenBank/DDBJ databases">
        <authorList>
            <person name="Feng L."/>
        </authorList>
    </citation>
    <scope>NUCLEOTIDE SEQUENCE</scope>
    <source>
        <strain evidence="17">PgorbachiiLFYP46</strain>
    </source>
</reference>
<dbReference type="InterPro" id="IPR001048">
    <property type="entry name" value="Asp/Glu/Uridylate_kinase"/>
</dbReference>
<evidence type="ECO:0000256" key="3">
    <source>
        <dbReference type="ARBA" id="ARBA00004986"/>
    </source>
</evidence>
<evidence type="ECO:0000313" key="17">
    <source>
        <dbReference type="EMBL" id="VYT69177.1"/>
    </source>
</evidence>
<evidence type="ECO:0000256" key="6">
    <source>
        <dbReference type="ARBA" id="ARBA00022679"/>
    </source>
</evidence>
<dbReference type="SUPFAM" id="SSF53633">
    <property type="entry name" value="Carbamate kinase-like"/>
    <property type="match status" value="1"/>
</dbReference>
<feature type="binding site" evidence="13">
    <location>
        <position position="49"/>
    </location>
    <ligand>
        <name>substrate</name>
    </ligand>
</feature>
<dbReference type="NCBIfam" id="NF006540">
    <property type="entry name" value="PRK09034.1"/>
    <property type="match status" value="1"/>
</dbReference>
<keyword evidence="8 14" id="KW-0418">Kinase</keyword>
<feature type="binding site" evidence="13">
    <location>
        <position position="114"/>
    </location>
    <ligand>
        <name>substrate</name>
    </ligand>
</feature>
<dbReference type="PIRSF" id="PIRSF000726">
    <property type="entry name" value="Asp_kin"/>
    <property type="match status" value="1"/>
</dbReference>
<comment type="similarity">
    <text evidence="5 14">Belongs to the aspartokinase family.</text>
</comment>
<dbReference type="InterPro" id="IPR001341">
    <property type="entry name" value="Asp_kinase"/>
</dbReference>
<dbReference type="GO" id="GO:0004072">
    <property type="term" value="F:aspartate kinase activity"/>
    <property type="evidence" value="ECO:0007669"/>
    <property type="project" value="UniProtKB-EC"/>
</dbReference>
<dbReference type="UniPathway" id="UPA00034">
    <property type="reaction ID" value="UER00015"/>
</dbReference>
<evidence type="ECO:0000256" key="12">
    <source>
        <dbReference type="ARBA" id="ARBA00047872"/>
    </source>
</evidence>
<dbReference type="PROSITE" id="PS00324">
    <property type="entry name" value="ASPARTOKINASE"/>
    <property type="match status" value="1"/>
</dbReference>
<dbReference type="PROSITE" id="PS51671">
    <property type="entry name" value="ACT"/>
    <property type="match status" value="1"/>
</dbReference>
<feature type="binding site" evidence="13">
    <location>
        <begin position="240"/>
        <end position="241"/>
    </location>
    <ligand>
        <name>ATP</name>
        <dbReference type="ChEBI" id="CHEBI:30616"/>
    </ligand>
</feature>
<dbReference type="GO" id="GO:0009088">
    <property type="term" value="P:threonine biosynthetic process"/>
    <property type="evidence" value="ECO:0007669"/>
    <property type="project" value="UniProtKB-UniPathway"/>
</dbReference>
<proteinExistence type="inferred from homology"/>
<gene>
    <name evidence="17" type="primary">yclM</name>
    <name evidence="17" type="ORF">PGLFYP46_00811</name>
</gene>
<evidence type="ECO:0000256" key="2">
    <source>
        <dbReference type="ARBA" id="ARBA00004766"/>
    </source>
</evidence>
<feature type="binding site" evidence="13">
    <location>
        <begin position="5"/>
        <end position="8"/>
    </location>
    <ligand>
        <name>ATP</name>
        <dbReference type="ChEBI" id="CHEBI:30616"/>
    </ligand>
</feature>
<dbReference type="InterPro" id="IPR002912">
    <property type="entry name" value="ACT_dom"/>
</dbReference>
<dbReference type="Pfam" id="PF00696">
    <property type="entry name" value="AA_kinase"/>
    <property type="match status" value="1"/>
</dbReference>
<dbReference type="InterPro" id="IPR045865">
    <property type="entry name" value="ACT-like_dom_sf"/>
</dbReference>
<evidence type="ECO:0000256" key="13">
    <source>
        <dbReference type="PIRSR" id="PIRSR000726-1"/>
    </source>
</evidence>
<dbReference type="InterPro" id="IPR018042">
    <property type="entry name" value="Aspartate_kinase_CS"/>
</dbReference>
<name>A0A6N2YT25_9FIRM</name>
<evidence type="ECO:0000256" key="14">
    <source>
        <dbReference type="RuleBase" id="RU003448"/>
    </source>
</evidence>
<dbReference type="SUPFAM" id="SSF55021">
    <property type="entry name" value="ACT-like"/>
    <property type="match status" value="2"/>
</dbReference>
<dbReference type="Pfam" id="PF22468">
    <property type="entry name" value="ACT_9"/>
    <property type="match status" value="1"/>
</dbReference>
<evidence type="ECO:0000256" key="7">
    <source>
        <dbReference type="ARBA" id="ARBA00022741"/>
    </source>
</evidence>
<organism evidence="17">
    <name type="scientific">Peptoniphilus gorbachii</name>
    <dbReference type="NCBI Taxonomy" id="411567"/>
    <lineage>
        <taxon>Bacteria</taxon>
        <taxon>Bacillati</taxon>
        <taxon>Bacillota</taxon>
        <taxon>Tissierellia</taxon>
        <taxon>Tissierellales</taxon>
        <taxon>Peptoniphilaceae</taxon>
        <taxon>Peptoniphilus</taxon>
    </lineage>
</organism>